<dbReference type="Proteomes" id="UP000192360">
    <property type="component" value="Unassembled WGS sequence"/>
</dbReference>
<reference evidence="1 2" key="1">
    <citation type="submission" date="2017-04" db="EMBL/GenBank/DDBJ databases">
        <authorList>
            <person name="Afonso C.L."/>
            <person name="Miller P.J."/>
            <person name="Scott M.A."/>
            <person name="Spackman E."/>
            <person name="Goraichik I."/>
            <person name="Dimitrov K.M."/>
            <person name="Suarez D.L."/>
            <person name="Swayne D.E."/>
        </authorList>
    </citation>
    <scope>NUCLEOTIDE SEQUENCE [LARGE SCALE GENOMIC DNA]</scope>
    <source>
        <strain evidence="1 2">DSM 21164</strain>
    </source>
</reference>
<evidence type="ECO:0000313" key="2">
    <source>
        <dbReference type="Proteomes" id="UP000192360"/>
    </source>
</evidence>
<dbReference type="AlphaFoldDB" id="A0A1W1YZA1"/>
<keyword evidence="2" id="KW-1185">Reference proteome</keyword>
<dbReference type="Gene3D" id="3.40.1360.10">
    <property type="match status" value="1"/>
</dbReference>
<dbReference type="EMBL" id="FWXO01000001">
    <property type="protein sequence ID" value="SMC41519.1"/>
    <property type="molecule type" value="Genomic_DNA"/>
</dbReference>
<dbReference type="OrthoDB" id="8536512at2"/>
<dbReference type="InterPro" id="IPR036977">
    <property type="entry name" value="DNA_primase_Znf_CHC2"/>
</dbReference>
<organism evidence="1 2">
    <name type="scientific">Cellulophaga tyrosinoxydans</name>
    <dbReference type="NCBI Taxonomy" id="504486"/>
    <lineage>
        <taxon>Bacteria</taxon>
        <taxon>Pseudomonadati</taxon>
        <taxon>Bacteroidota</taxon>
        <taxon>Flavobacteriia</taxon>
        <taxon>Flavobacteriales</taxon>
        <taxon>Flavobacteriaceae</taxon>
        <taxon>Cellulophaga</taxon>
    </lineage>
</organism>
<dbReference type="SUPFAM" id="SSF56731">
    <property type="entry name" value="DNA primase core"/>
    <property type="match status" value="1"/>
</dbReference>
<dbReference type="SUPFAM" id="SSF57783">
    <property type="entry name" value="Zinc beta-ribbon"/>
    <property type="match status" value="1"/>
</dbReference>
<dbReference type="GO" id="GO:0003677">
    <property type="term" value="F:DNA binding"/>
    <property type="evidence" value="ECO:0007669"/>
    <property type="project" value="InterPro"/>
</dbReference>
<dbReference type="RefSeq" id="WP_084060279.1">
    <property type="nucleotide sequence ID" value="NZ_FWXO01000001.1"/>
</dbReference>
<dbReference type="Gene3D" id="3.90.580.10">
    <property type="entry name" value="Zinc finger, CHC2-type domain"/>
    <property type="match status" value="1"/>
</dbReference>
<proteinExistence type="predicted"/>
<dbReference type="GO" id="GO:0006260">
    <property type="term" value="P:DNA replication"/>
    <property type="evidence" value="ECO:0007669"/>
    <property type="project" value="InterPro"/>
</dbReference>
<accession>A0A1W1YZA1</accession>
<dbReference type="STRING" id="504486.SAMN05660703_0998"/>
<name>A0A1W1YZA1_9FLAO</name>
<evidence type="ECO:0000313" key="1">
    <source>
        <dbReference type="EMBL" id="SMC41519.1"/>
    </source>
</evidence>
<gene>
    <name evidence="1" type="ORF">SAMN05660703_0998</name>
</gene>
<sequence length="320" mass="36978">MKEKKITTTRLSCERARAFPIEKALAKLGHFPTNSTEKEAWFLSPLRSENQASFKVSKKLNRWYDHGEGIGGNVIDLICKISQCTVKEALDFIKADKNSFFFQQQQSFEIEHEDKIVIQEVKELTHYALKGYLKSRYISKETSKKFIKEVHYLFKDKKYFAIGFQNDSGGWELRNKYYKNCSSPKDITHIKNGNDKLIVTEGMFDLLSIISIDTTLASEYDFLVMNSTAFISKAREIMNGYLQIKLYLDSDLNGIRTTKKLMEHSNNCFDKSILYHGFKDVNDWLIDTAKKGLGQEAQDVFLLPQKQTCFTPDGCKENQK</sequence>
<dbReference type="GO" id="GO:0008270">
    <property type="term" value="F:zinc ion binding"/>
    <property type="evidence" value="ECO:0007669"/>
    <property type="project" value="InterPro"/>
</dbReference>
<protein>
    <submittedName>
        <fullName evidence="1">Toprim-like</fullName>
    </submittedName>
</protein>
<dbReference type="Pfam" id="PF13155">
    <property type="entry name" value="Toprim_2"/>
    <property type="match status" value="1"/>
</dbReference>